<organism evidence="1">
    <name type="scientific">Oryza meridionalis</name>
    <dbReference type="NCBI Taxonomy" id="40149"/>
    <lineage>
        <taxon>Eukaryota</taxon>
        <taxon>Viridiplantae</taxon>
        <taxon>Streptophyta</taxon>
        <taxon>Embryophyta</taxon>
        <taxon>Tracheophyta</taxon>
        <taxon>Spermatophyta</taxon>
        <taxon>Magnoliopsida</taxon>
        <taxon>Liliopsida</taxon>
        <taxon>Poales</taxon>
        <taxon>Poaceae</taxon>
        <taxon>BOP clade</taxon>
        <taxon>Oryzoideae</taxon>
        <taxon>Oryzeae</taxon>
        <taxon>Oryzinae</taxon>
        <taxon>Oryza</taxon>
    </lineage>
</organism>
<evidence type="ECO:0000313" key="2">
    <source>
        <dbReference type="Proteomes" id="UP000008021"/>
    </source>
</evidence>
<dbReference type="HOGENOM" id="CLU_2691932_0_0_1"/>
<dbReference type="AlphaFoldDB" id="A0A0E0DDV5"/>
<keyword evidence="2" id="KW-1185">Reference proteome</keyword>
<reference evidence="1" key="2">
    <citation type="submission" date="2018-05" db="EMBL/GenBank/DDBJ databases">
        <title>OmerRS3 (Oryza meridionalis Reference Sequence Version 3).</title>
        <authorList>
            <person name="Zhang J."/>
            <person name="Kudrna D."/>
            <person name="Lee S."/>
            <person name="Talag J."/>
            <person name="Welchert J."/>
            <person name="Wing R.A."/>
        </authorList>
    </citation>
    <scope>NUCLEOTIDE SEQUENCE [LARGE SCALE GENOMIC DNA]</scope>
    <source>
        <strain evidence="1">cv. OR44</strain>
    </source>
</reference>
<dbReference type="Proteomes" id="UP000008021">
    <property type="component" value="Chromosome 4"/>
</dbReference>
<proteinExistence type="predicted"/>
<dbReference type="Gramene" id="OMERI04G10440.1">
    <property type="protein sequence ID" value="OMERI04G10440.1"/>
    <property type="gene ID" value="OMERI04G10440"/>
</dbReference>
<dbReference type="EnsemblPlants" id="OMERI04G10440.1">
    <property type="protein sequence ID" value="OMERI04G10440.1"/>
    <property type="gene ID" value="OMERI04G10440"/>
</dbReference>
<name>A0A0E0DDV5_9ORYZ</name>
<reference evidence="1" key="1">
    <citation type="submission" date="2015-04" db="UniProtKB">
        <authorList>
            <consortium name="EnsemblPlants"/>
        </authorList>
    </citation>
    <scope>IDENTIFICATION</scope>
</reference>
<evidence type="ECO:0000313" key="1">
    <source>
        <dbReference type="EnsemblPlants" id="OMERI04G10440.1"/>
    </source>
</evidence>
<accession>A0A0E0DDV5</accession>
<protein>
    <submittedName>
        <fullName evidence="1">Uncharacterized protein</fullName>
    </submittedName>
</protein>
<sequence length="74" mass="7711">MALSLGYSAPQALALRLDLAESAESPARKPSVRLAMGISAPAKMALSLGSSAPLALALRHRGRSPSRALTRTDR</sequence>